<name>A0A9R1X2U3_LACSA</name>
<protein>
    <submittedName>
        <fullName evidence="1">Uncharacterized protein</fullName>
    </submittedName>
</protein>
<reference evidence="1 2" key="1">
    <citation type="journal article" date="2017" name="Nat. Commun.">
        <title>Genome assembly with in vitro proximity ligation data and whole-genome triplication in lettuce.</title>
        <authorList>
            <person name="Reyes-Chin-Wo S."/>
            <person name="Wang Z."/>
            <person name="Yang X."/>
            <person name="Kozik A."/>
            <person name="Arikit S."/>
            <person name="Song C."/>
            <person name="Xia L."/>
            <person name="Froenicke L."/>
            <person name="Lavelle D.O."/>
            <person name="Truco M.J."/>
            <person name="Xia R."/>
            <person name="Zhu S."/>
            <person name="Xu C."/>
            <person name="Xu H."/>
            <person name="Xu X."/>
            <person name="Cox K."/>
            <person name="Korf I."/>
            <person name="Meyers B.C."/>
            <person name="Michelmore R.W."/>
        </authorList>
    </citation>
    <scope>NUCLEOTIDE SEQUENCE [LARGE SCALE GENOMIC DNA]</scope>
    <source>
        <strain evidence="2">cv. Salinas</strain>
        <tissue evidence="1">Seedlings</tissue>
    </source>
</reference>
<dbReference type="InterPro" id="IPR029044">
    <property type="entry name" value="Nucleotide-diphossugar_trans"/>
</dbReference>
<dbReference type="EMBL" id="NBSK02000007">
    <property type="protein sequence ID" value="KAJ0196344.1"/>
    <property type="molecule type" value="Genomic_DNA"/>
</dbReference>
<keyword evidence="2" id="KW-1185">Reference proteome</keyword>
<dbReference type="Proteomes" id="UP000235145">
    <property type="component" value="Unassembled WGS sequence"/>
</dbReference>
<evidence type="ECO:0000313" key="2">
    <source>
        <dbReference type="Proteomes" id="UP000235145"/>
    </source>
</evidence>
<dbReference type="AlphaFoldDB" id="A0A9R1X2U3"/>
<organism evidence="1 2">
    <name type="scientific">Lactuca sativa</name>
    <name type="common">Garden lettuce</name>
    <dbReference type="NCBI Taxonomy" id="4236"/>
    <lineage>
        <taxon>Eukaryota</taxon>
        <taxon>Viridiplantae</taxon>
        <taxon>Streptophyta</taxon>
        <taxon>Embryophyta</taxon>
        <taxon>Tracheophyta</taxon>
        <taxon>Spermatophyta</taxon>
        <taxon>Magnoliopsida</taxon>
        <taxon>eudicotyledons</taxon>
        <taxon>Gunneridae</taxon>
        <taxon>Pentapetalae</taxon>
        <taxon>asterids</taxon>
        <taxon>campanulids</taxon>
        <taxon>Asterales</taxon>
        <taxon>Asteraceae</taxon>
        <taxon>Cichorioideae</taxon>
        <taxon>Cichorieae</taxon>
        <taxon>Lactucinae</taxon>
        <taxon>Lactuca</taxon>
    </lineage>
</organism>
<dbReference type="SUPFAM" id="SSF53448">
    <property type="entry name" value="Nucleotide-diphospho-sugar transferases"/>
    <property type="match status" value="1"/>
</dbReference>
<proteinExistence type="predicted"/>
<sequence>MCLRTPDGALLDIIRNAYDLLSCCDIKLPEIESNDKYANSGPPYHILLHPALGPLWEVTSQKFHGGSISNGSELPIEAFEFLWRNIEVKHVYLYPIQTYKS</sequence>
<comment type="caution">
    <text evidence="1">The sequence shown here is derived from an EMBL/GenBank/DDBJ whole genome shotgun (WGS) entry which is preliminary data.</text>
</comment>
<gene>
    <name evidence="1" type="ORF">LSAT_V11C700346200</name>
</gene>
<accession>A0A9R1X2U3</accession>
<evidence type="ECO:0000313" key="1">
    <source>
        <dbReference type="EMBL" id="KAJ0196344.1"/>
    </source>
</evidence>